<feature type="compositionally biased region" description="Low complexity" evidence="1">
    <location>
        <begin position="136"/>
        <end position="155"/>
    </location>
</feature>
<keyword evidence="2" id="KW-0472">Membrane</keyword>
<evidence type="ECO:0000313" key="4">
    <source>
        <dbReference type="Proteomes" id="UP001234216"/>
    </source>
</evidence>
<reference evidence="3" key="1">
    <citation type="submission" date="2023-07" db="EMBL/GenBank/DDBJ databases">
        <title>Comparative genomics of wheat-associated soil bacteria to identify genetic determinants of phenazine resistance.</title>
        <authorList>
            <person name="Mouncey N."/>
        </authorList>
    </citation>
    <scope>NUCLEOTIDE SEQUENCE</scope>
    <source>
        <strain evidence="3">V4I22</strain>
    </source>
</reference>
<gene>
    <name evidence="3" type="ORF">QFZ22_003624</name>
</gene>
<feature type="transmembrane region" description="Helical" evidence="2">
    <location>
        <begin position="81"/>
        <end position="102"/>
    </location>
</feature>
<sequence>MPPLDAGPLPHAATSDTTARRGLPAARGPTRVRPGGLGRTTGRRPYRTYFDGLVGADGTGLGTEVGSAVAGGRRIRRRRTAVSGAVGVLVAAVLTAGAVAALPGADPGRSSVPPAPVSSPPPTTTGPASPSPVPSEPSAVPTAGGTTGNAPGDAPRTSPLP</sequence>
<protein>
    <submittedName>
        <fullName evidence="3">Uncharacterized protein</fullName>
    </submittedName>
</protein>
<accession>A0AAW8FC36</accession>
<organism evidence="3 4">
    <name type="scientific">Streptomyces canus</name>
    <dbReference type="NCBI Taxonomy" id="58343"/>
    <lineage>
        <taxon>Bacteria</taxon>
        <taxon>Bacillati</taxon>
        <taxon>Actinomycetota</taxon>
        <taxon>Actinomycetes</taxon>
        <taxon>Kitasatosporales</taxon>
        <taxon>Streptomycetaceae</taxon>
        <taxon>Streptomyces</taxon>
        <taxon>Streptomyces aurantiacus group</taxon>
    </lineage>
</organism>
<dbReference type="RefSeq" id="WP_306976358.1">
    <property type="nucleotide sequence ID" value="NZ_JAUSYQ010000002.1"/>
</dbReference>
<evidence type="ECO:0000256" key="1">
    <source>
        <dbReference type="SAM" id="MobiDB-lite"/>
    </source>
</evidence>
<comment type="caution">
    <text evidence="3">The sequence shown here is derived from an EMBL/GenBank/DDBJ whole genome shotgun (WGS) entry which is preliminary data.</text>
</comment>
<feature type="compositionally biased region" description="Low complexity" evidence="1">
    <location>
        <begin position="102"/>
        <end position="112"/>
    </location>
</feature>
<feature type="compositionally biased region" description="Pro residues" evidence="1">
    <location>
        <begin position="113"/>
        <end position="135"/>
    </location>
</feature>
<keyword evidence="2" id="KW-0812">Transmembrane</keyword>
<dbReference type="AlphaFoldDB" id="A0AAW8FC36"/>
<dbReference type="EMBL" id="JAUSZV010000005">
    <property type="protein sequence ID" value="MDQ0907639.1"/>
    <property type="molecule type" value="Genomic_DNA"/>
</dbReference>
<feature type="region of interest" description="Disordered" evidence="1">
    <location>
        <begin position="102"/>
        <end position="161"/>
    </location>
</feature>
<proteinExistence type="predicted"/>
<evidence type="ECO:0000256" key="2">
    <source>
        <dbReference type="SAM" id="Phobius"/>
    </source>
</evidence>
<keyword evidence="2" id="KW-1133">Transmembrane helix</keyword>
<dbReference type="Proteomes" id="UP001234216">
    <property type="component" value="Unassembled WGS sequence"/>
</dbReference>
<evidence type="ECO:0000313" key="3">
    <source>
        <dbReference type="EMBL" id="MDQ0907639.1"/>
    </source>
</evidence>
<feature type="region of interest" description="Disordered" evidence="1">
    <location>
        <begin position="1"/>
        <end position="46"/>
    </location>
</feature>
<name>A0AAW8FC36_9ACTN</name>